<dbReference type="Proteomes" id="UP000823521">
    <property type="component" value="Unassembled WGS sequence"/>
</dbReference>
<dbReference type="InterPro" id="IPR005754">
    <property type="entry name" value="Sortase"/>
</dbReference>
<protein>
    <submittedName>
        <fullName evidence="4">Class F sortase</fullName>
    </submittedName>
</protein>
<evidence type="ECO:0000313" key="4">
    <source>
        <dbReference type="EMBL" id="MBO4208849.1"/>
    </source>
</evidence>
<dbReference type="Pfam" id="PF04203">
    <property type="entry name" value="Sortase"/>
    <property type="match status" value="1"/>
</dbReference>
<reference evidence="4 5" key="1">
    <citation type="submission" date="2019-12" db="EMBL/GenBank/DDBJ databases">
        <title>Whole genome sequencing of endophytic Actinobacterium Micromonospora sp. MPMI6T.</title>
        <authorList>
            <person name="Evv R."/>
            <person name="Podile A.R."/>
        </authorList>
    </citation>
    <scope>NUCLEOTIDE SEQUENCE [LARGE SCALE GENOMIC DNA]</scope>
    <source>
        <strain evidence="4 5">MPMI6</strain>
    </source>
</reference>
<comment type="caution">
    <text evidence="4">The sequence shown here is derived from an EMBL/GenBank/DDBJ whole genome shotgun (WGS) entry which is preliminary data.</text>
</comment>
<organism evidence="4 5">
    <name type="scientific">Micromonospora echinofusca</name>
    <dbReference type="NCBI Taxonomy" id="47858"/>
    <lineage>
        <taxon>Bacteria</taxon>
        <taxon>Bacillati</taxon>
        <taxon>Actinomycetota</taxon>
        <taxon>Actinomycetes</taxon>
        <taxon>Micromonosporales</taxon>
        <taxon>Micromonosporaceae</taxon>
        <taxon>Micromonospora</taxon>
    </lineage>
</organism>
<evidence type="ECO:0000313" key="5">
    <source>
        <dbReference type="Proteomes" id="UP000823521"/>
    </source>
</evidence>
<dbReference type="SUPFAM" id="SSF63817">
    <property type="entry name" value="Sortase"/>
    <property type="match status" value="1"/>
</dbReference>
<keyword evidence="3" id="KW-0472">Membrane</keyword>
<gene>
    <name evidence="4" type="ORF">GSF22_22970</name>
</gene>
<keyword evidence="1" id="KW-0378">Hydrolase</keyword>
<proteinExistence type="predicted"/>
<evidence type="ECO:0000256" key="3">
    <source>
        <dbReference type="SAM" id="Phobius"/>
    </source>
</evidence>
<dbReference type="NCBIfam" id="NF033748">
    <property type="entry name" value="class_F_sortase"/>
    <property type="match status" value="1"/>
</dbReference>
<feature type="compositionally biased region" description="Low complexity" evidence="2">
    <location>
        <begin position="66"/>
        <end position="80"/>
    </location>
</feature>
<dbReference type="Gene3D" id="2.40.260.10">
    <property type="entry name" value="Sortase"/>
    <property type="match status" value="1"/>
</dbReference>
<keyword evidence="3" id="KW-1133">Transmembrane helix</keyword>
<dbReference type="EMBL" id="WVUH01000235">
    <property type="protein sequence ID" value="MBO4208849.1"/>
    <property type="molecule type" value="Genomic_DNA"/>
</dbReference>
<accession>A0ABS3VWV2</accession>
<dbReference type="InterPro" id="IPR023365">
    <property type="entry name" value="Sortase_dom-sf"/>
</dbReference>
<feature type="transmembrane region" description="Helical" evidence="3">
    <location>
        <begin position="22"/>
        <end position="46"/>
    </location>
</feature>
<evidence type="ECO:0000256" key="1">
    <source>
        <dbReference type="ARBA" id="ARBA00022801"/>
    </source>
</evidence>
<dbReference type="CDD" id="cd05829">
    <property type="entry name" value="Sortase_F"/>
    <property type="match status" value="1"/>
</dbReference>
<evidence type="ECO:0000256" key="2">
    <source>
        <dbReference type="SAM" id="MobiDB-lite"/>
    </source>
</evidence>
<keyword evidence="5" id="KW-1185">Reference proteome</keyword>
<dbReference type="InterPro" id="IPR042001">
    <property type="entry name" value="Sortase_F"/>
</dbReference>
<feature type="region of interest" description="Disordered" evidence="2">
    <location>
        <begin position="51"/>
        <end position="84"/>
    </location>
</feature>
<sequence length="236" mass="24529">MERWPDPVTGEVGGPRGVPRRAAGLALVTLFALVGIFGVGLVVAAFTRPAPRPPQPVAEAAPTRYAPAPEAGGPSASAVPVAPVGLDRSDPTRVRIPRIGVDADIMSLGVNADGSMEVPSLKQADRAGWYRFGPSPGEIGSSVVVGHVDSKELGPAVFFKLGALRPGDTIQVSRKDGKVVTFTVDGVKAFPKASFPTDLVYATTPNATLRLVTCGGAFDKKKGTYLDNVVVFASVR</sequence>
<name>A0ABS3VWV2_MICEH</name>
<keyword evidence="3" id="KW-0812">Transmembrane</keyword>